<proteinExistence type="predicted"/>
<dbReference type="EMBL" id="JAFEUZ010000030">
    <property type="protein sequence ID" value="KAG5472368.1"/>
    <property type="molecule type" value="Genomic_DNA"/>
</dbReference>
<keyword evidence="3" id="KW-1185">Reference proteome</keyword>
<evidence type="ECO:0000313" key="3">
    <source>
        <dbReference type="Proteomes" id="UP000673552"/>
    </source>
</evidence>
<sequence length="705" mass="77105">MAVFFGVKYISVEATALSCLFDSTTCEQHAVPLSVTGDVLISGLRPTRYRQQHTCLRAGQRRVPTAESDCSGLSPAQHRAAAPQKSTRPLFYEAAMRKLMEAEAVVAAPENSPDRLQATGEGEGRLEPTSDAAPWLERLREIWGEWNGSECKVKASKMERVTRMRAANRPVNFLFRSPYWVEVTGLYERWGVRVAPKAVPLRIGGVPYVNAEQTTDASRFTPSTCVPHLQQEVLFNTGLGTCTWAGSQRLLGWSVPAAAPRCRPGGVCAWTYSTLCERAAAVQGVSNLWIAMSVLERFGWTLRAVPAPPRPEMSAERCSVDPADGPDEVLCGALPLLDVRPLHLQDSLRHELEGELLHRQRQQDCGSPRETPSVADISLLRLCRHTTQLHCSVVHSSCIVEEAELKFLAGYSPTVLIMCVPELNHEDWGFDAWKAAEQKAIAAARSARARSTGPEGGEDTMRCSTGARVEGLRSACDGAEWVGEEDGSEAFEDDAAHGAPTTRRSVSALQKRACLMHLCALRRKRYLYSKSWKGAALTFQSRLDLAYLALRKGYSASNAAKWVSLDFLRGATRIRAARSSKAVPKVDAQCADETQLAHPVPAAGSPTAASSAGRSAVPLPTRHGTTGIEVDVLVYPSFSLCVNSPCAADDRDMKGGHRVGGNNGDIVDDCSGRVQLVKLALINSEELEWPEWTSRSREQWIWKAF</sequence>
<comment type="caution">
    <text evidence="2">The sequence shown here is derived from an EMBL/GenBank/DDBJ whole genome shotgun (WGS) entry which is preliminary data.</text>
</comment>
<name>A0A836GZ61_9TRYP</name>
<protein>
    <submittedName>
        <fullName evidence="2">Uncharacterized protein</fullName>
    </submittedName>
</protein>
<reference evidence="3" key="1">
    <citation type="journal article" date="2021" name="Microbiol. Resour. Announc.">
        <title>LGAAP: Leishmaniinae Genome Assembly and Annotation Pipeline.</title>
        <authorList>
            <person name="Almutairi H."/>
            <person name="Urbaniak M.D."/>
            <person name="Bates M.D."/>
            <person name="Jariyapan N."/>
            <person name="Kwakye-Nuako G."/>
            <person name="Thomaz-Soccol V."/>
            <person name="Al-Salem W.S."/>
            <person name="Dillon R.J."/>
            <person name="Bates P.A."/>
            <person name="Gatherer D."/>
        </authorList>
    </citation>
    <scope>NUCLEOTIDE SEQUENCE [LARGE SCALE GENOMIC DNA]</scope>
</reference>
<accession>A0A836GZ61</accession>
<dbReference type="KEGG" id="lmat:92513812"/>
<feature type="region of interest" description="Disordered" evidence="1">
    <location>
        <begin position="108"/>
        <end position="131"/>
    </location>
</feature>
<dbReference type="GeneID" id="92513812"/>
<dbReference type="OrthoDB" id="241845at2759"/>
<organism evidence="2 3">
    <name type="scientific">Leishmania martiniquensis</name>
    <dbReference type="NCBI Taxonomy" id="1580590"/>
    <lineage>
        <taxon>Eukaryota</taxon>
        <taxon>Discoba</taxon>
        <taxon>Euglenozoa</taxon>
        <taxon>Kinetoplastea</taxon>
        <taxon>Metakinetoplastina</taxon>
        <taxon>Trypanosomatida</taxon>
        <taxon>Trypanosomatidae</taxon>
        <taxon>Leishmaniinae</taxon>
        <taxon>Leishmania</taxon>
    </lineage>
</organism>
<dbReference type="Proteomes" id="UP000673552">
    <property type="component" value="Unassembled WGS sequence"/>
</dbReference>
<evidence type="ECO:0000313" key="2">
    <source>
        <dbReference type="EMBL" id="KAG5472368.1"/>
    </source>
</evidence>
<gene>
    <name evidence="2" type="ORF">LSCM1_03767</name>
</gene>
<reference evidence="3" key="2">
    <citation type="journal article" date="2021" name="Sci. Data">
        <title>Chromosome-scale genome sequencing, assembly and annotation of six genomes from subfamily Leishmaniinae.</title>
        <authorList>
            <person name="Almutairi H."/>
            <person name="Urbaniak M.D."/>
            <person name="Bates M.D."/>
            <person name="Jariyapan N."/>
            <person name="Kwakye-Nuako G."/>
            <person name="Thomaz Soccol V."/>
            <person name="Al-Salem W.S."/>
            <person name="Dillon R.J."/>
            <person name="Bates P.A."/>
            <person name="Gatherer D."/>
        </authorList>
    </citation>
    <scope>NUCLEOTIDE SEQUENCE [LARGE SCALE GENOMIC DNA]</scope>
</reference>
<evidence type="ECO:0000256" key="1">
    <source>
        <dbReference type="SAM" id="MobiDB-lite"/>
    </source>
</evidence>
<dbReference type="RefSeq" id="XP_067176668.1">
    <property type="nucleotide sequence ID" value="XM_067321300.1"/>
</dbReference>
<dbReference type="AlphaFoldDB" id="A0A836GZ61"/>